<name>A0A4P8MVT3_9CAUD</name>
<gene>
    <name evidence="1" type="ORF">Barba1A_gp089</name>
</gene>
<evidence type="ECO:0000313" key="2">
    <source>
        <dbReference type="Proteomes" id="UP000304214"/>
    </source>
</evidence>
<reference evidence="1 2" key="1">
    <citation type="submission" date="2019-03" db="EMBL/GenBank/DDBJ databases">
        <title>Genomic and seasonal variations among aquatic phages infecting the Baltic Sea Gammaproteobacteria Rheinheimera sp. bal341.</title>
        <authorList>
            <person name="Nilsson E."/>
            <person name="Li K."/>
            <person name="Fridlund J."/>
            <person name="Sulcius S."/>
            <person name="Bunse C."/>
            <person name="Karlsson C.M.G."/>
            <person name="Lindh M."/>
            <person name="Lundin D."/>
            <person name="Pinhassi J."/>
            <person name="Holmfeldt K."/>
        </authorList>
    </citation>
    <scope>NUCLEOTIDE SEQUENCE [LARGE SCALE GENOMIC DNA]</scope>
</reference>
<protein>
    <submittedName>
        <fullName evidence="1">Uncharacterized protein</fullName>
    </submittedName>
</protein>
<dbReference type="Proteomes" id="UP000304214">
    <property type="component" value="Segment"/>
</dbReference>
<proteinExistence type="predicted"/>
<organism evidence="1 2">
    <name type="scientific">Rheinheimera phage vB_RspM_Barba1A</name>
    <dbReference type="NCBI Taxonomy" id="2565659"/>
    <lineage>
        <taxon>Viruses</taxon>
        <taxon>Duplodnaviria</taxon>
        <taxon>Heunggongvirae</taxon>
        <taxon>Uroviricota</taxon>
        <taxon>Caudoviricetes</taxon>
        <taxon>Barbavirus</taxon>
        <taxon>Barbavirus barba18A</taxon>
    </lineage>
</organism>
<evidence type="ECO:0000313" key="1">
    <source>
        <dbReference type="EMBL" id="QCQ57940.1"/>
    </source>
</evidence>
<accession>A0A4P8MVT3</accession>
<sequence>MSHCIACNKIFTPAIITDDYGEFLGFEDMCSICIGIAYDEYTYEDIFDHIWVKPVGNYTSYSED</sequence>
<dbReference type="EMBL" id="MK719701">
    <property type="protein sequence ID" value="QCQ57940.1"/>
    <property type="molecule type" value="Genomic_DNA"/>
</dbReference>